<dbReference type="Proteomes" id="UP000593565">
    <property type="component" value="Unassembled WGS sequence"/>
</dbReference>
<protein>
    <recommendedName>
        <fullName evidence="10">Kinesin-like protein</fullName>
    </recommendedName>
</protein>
<evidence type="ECO:0000256" key="3">
    <source>
        <dbReference type="ARBA" id="ARBA00022701"/>
    </source>
</evidence>
<keyword evidence="6 11" id="KW-0175">Coiled coil</keyword>
<sequence length="764" mass="87683">MSRSKSSESVKVVVRCRPMNDKERASNFERVVSMDVKLGQIVVRNPRSGFTHEHPKVFTFDSVYDWNSKQVDLYDETFRPLVDSVLLGFNGTIFAYGQTGTGKTYTMEGVRNDPEKRGVIPNSFEHIFTHISRSQNQQYLVRASYLEIYQEEIRDLLAKDQSRRLELKERPDTGVYVKDLSSFVTKSVREIEHVMNVGNQNRSVGSTNMNEHSSRSHAIFVITIECSELGPDGENHIRVGKLNLVDLAGSERQTKTGAQGERLKEATKINLSLSALGNVISALVDGKSTHIPYRDSKLTRLLQDSLGGNARTVMVANIGPASYNVEETLTTLRYSNRAKNIKNKPRINEDPKDALLREFQEEIARLKQQLEKRSGKKKKKRRKRRVGEAGEELDDDVEDDDDDDDNDEEEEEEEGADGDKNIADYWREQQENLEKEKKAIMEDHSLVAEEKQRLLMEKEKKMNDLHREKEASEMLAAKVKAMESKLLVGGKNIVDHTNEQQRILDQKRQEIAEQKRREREMQQEVECRDEETLELKETYSSLQQEVDIKTKKLKKLFAKLQAVKAEIHDVQEEHIKERQELEQTQNELTRELKLKHLIIENFIPLEEKNKIISRATFDEEDDTWKMKPITRVQDDQQMMTRPVSAVGFRRPLSQHARMAMMMRPDPRYRAENILMLELDLPTRTTKEYEEPMIAPKVAAALEDALREEDDIQVDASALGHGGFNKKPKTSRPKTGKKVSTPTSAHSPSSSGSPLYPQSRGLVPK</sequence>
<evidence type="ECO:0000259" key="13">
    <source>
        <dbReference type="PROSITE" id="PS50067"/>
    </source>
</evidence>
<gene>
    <name evidence="14" type="ORF">AMELA_G00197390</name>
</gene>
<keyword evidence="3 10" id="KW-0493">Microtubule</keyword>
<dbReference type="PRINTS" id="PR00380">
    <property type="entry name" value="KINESINHEAVY"/>
</dbReference>
<evidence type="ECO:0000256" key="1">
    <source>
        <dbReference type="ARBA" id="ARBA00004245"/>
    </source>
</evidence>
<dbReference type="SMART" id="SM00129">
    <property type="entry name" value="KISc"/>
    <property type="match status" value="1"/>
</dbReference>
<dbReference type="InterPro" id="IPR019821">
    <property type="entry name" value="Kinesin_motor_CS"/>
</dbReference>
<dbReference type="Pfam" id="PF00225">
    <property type="entry name" value="Kinesin"/>
    <property type="match status" value="1"/>
</dbReference>
<proteinExistence type="inferred from homology"/>
<keyword evidence="4 9" id="KW-0547">Nucleotide-binding</keyword>
<evidence type="ECO:0000256" key="7">
    <source>
        <dbReference type="ARBA" id="ARBA00023175"/>
    </source>
</evidence>
<dbReference type="GO" id="GO:0008017">
    <property type="term" value="F:microtubule binding"/>
    <property type="evidence" value="ECO:0007669"/>
    <property type="project" value="InterPro"/>
</dbReference>
<evidence type="ECO:0000313" key="15">
    <source>
        <dbReference type="Proteomes" id="UP000593565"/>
    </source>
</evidence>
<dbReference type="GO" id="GO:0003777">
    <property type="term" value="F:microtubule motor activity"/>
    <property type="evidence" value="ECO:0007669"/>
    <property type="project" value="InterPro"/>
</dbReference>
<dbReference type="GO" id="GO:0005871">
    <property type="term" value="C:kinesin complex"/>
    <property type="evidence" value="ECO:0007669"/>
    <property type="project" value="UniProtKB-ARBA"/>
</dbReference>
<keyword evidence="15" id="KW-1185">Reference proteome</keyword>
<dbReference type="EMBL" id="JAAGNN010000017">
    <property type="protein sequence ID" value="KAF4078268.1"/>
    <property type="molecule type" value="Genomic_DNA"/>
</dbReference>
<dbReference type="GO" id="GO:0048731">
    <property type="term" value="P:system development"/>
    <property type="evidence" value="ECO:0007669"/>
    <property type="project" value="UniProtKB-ARBA"/>
</dbReference>
<dbReference type="GO" id="GO:0005737">
    <property type="term" value="C:cytoplasm"/>
    <property type="evidence" value="ECO:0007669"/>
    <property type="project" value="UniProtKB-ARBA"/>
</dbReference>
<dbReference type="Gene3D" id="3.40.850.10">
    <property type="entry name" value="Kinesin motor domain"/>
    <property type="match status" value="1"/>
</dbReference>
<dbReference type="PANTHER" id="PTHR47968">
    <property type="entry name" value="CENTROMERE PROTEIN E"/>
    <property type="match status" value="1"/>
</dbReference>
<evidence type="ECO:0000256" key="12">
    <source>
        <dbReference type="SAM" id="MobiDB-lite"/>
    </source>
</evidence>
<dbReference type="InterPro" id="IPR001752">
    <property type="entry name" value="Kinesin_motor_dom"/>
</dbReference>
<evidence type="ECO:0000256" key="10">
    <source>
        <dbReference type="RuleBase" id="RU000394"/>
    </source>
</evidence>
<comment type="similarity">
    <text evidence="9 10">Belongs to the TRAFAC class myosin-kinesin ATPase superfamily. Kinesin family.</text>
</comment>
<dbReference type="GO" id="GO:0007018">
    <property type="term" value="P:microtubule-based movement"/>
    <property type="evidence" value="ECO:0007669"/>
    <property type="project" value="InterPro"/>
</dbReference>
<accession>A0A7J6AA01</accession>
<comment type="subcellular location">
    <subcellularLocation>
        <location evidence="1">Cytoplasm</location>
        <location evidence="1">Cytoskeleton</location>
    </subcellularLocation>
</comment>
<dbReference type="InterPro" id="IPR027640">
    <property type="entry name" value="Kinesin-like_fam"/>
</dbReference>
<feature type="compositionally biased region" description="Low complexity" evidence="12">
    <location>
        <begin position="739"/>
        <end position="758"/>
    </location>
</feature>
<dbReference type="GO" id="GO:0060271">
    <property type="term" value="P:cilium assembly"/>
    <property type="evidence" value="ECO:0007669"/>
    <property type="project" value="UniProtKB-ARBA"/>
</dbReference>
<evidence type="ECO:0000256" key="9">
    <source>
        <dbReference type="PROSITE-ProRule" id="PRU00283"/>
    </source>
</evidence>
<name>A0A7J6AA01_AMEME</name>
<dbReference type="GO" id="GO:0000278">
    <property type="term" value="P:mitotic cell cycle"/>
    <property type="evidence" value="ECO:0007669"/>
    <property type="project" value="TreeGrafter"/>
</dbReference>
<feature type="binding site" evidence="9">
    <location>
        <begin position="97"/>
        <end position="104"/>
    </location>
    <ligand>
        <name>ATP</name>
        <dbReference type="ChEBI" id="CHEBI:30616"/>
    </ligand>
</feature>
<dbReference type="SUPFAM" id="SSF52540">
    <property type="entry name" value="P-loop containing nucleoside triphosphate hydrolases"/>
    <property type="match status" value="1"/>
</dbReference>
<keyword evidence="5 9" id="KW-0067">ATP-binding</keyword>
<dbReference type="GO" id="GO:0005874">
    <property type="term" value="C:microtubule"/>
    <property type="evidence" value="ECO:0007669"/>
    <property type="project" value="UniProtKB-KW"/>
</dbReference>
<dbReference type="InterPro" id="IPR036961">
    <property type="entry name" value="Kinesin_motor_dom_sf"/>
</dbReference>
<dbReference type="AlphaFoldDB" id="A0A7J6AA01"/>
<dbReference type="OrthoDB" id="3176171at2759"/>
<keyword evidence="7 9" id="KW-0505">Motor protein</keyword>
<feature type="coiled-coil region" evidence="11">
    <location>
        <begin position="423"/>
        <end position="591"/>
    </location>
</feature>
<dbReference type="CDD" id="cd01371">
    <property type="entry name" value="KISc_KIF3"/>
    <property type="match status" value="1"/>
</dbReference>
<keyword evidence="8" id="KW-0206">Cytoskeleton</keyword>
<evidence type="ECO:0000256" key="11">
    <source>
        <dbReference type="SAM" id="Coils"/>
    </source>
</evidence>
<evidence type="ECO:0000256" key="4">
    <source>
        <dbReference type="ARBA" id="ARBA00022741"/>
    </source>
</evidence>
<dbReference type="GO" id="GO:0005524">
    <property type="term" value="F:ATP binding"/>
    <property type="evidence" value="ECO:0007669"/>
    <property type="project" value="UniProtKB-UniRule"/>
</dbReference>
<evidence type="ECO:0000256" key="5">
    <source>
        <dbReference type="ARBA" id="ARBA00022840"/>
    </source>
</evidence>
<evidence type="ECO:0000256" key="8">
    <source>
        <dbReference type="ARBA" id="ARBA00023212"/>
    </source>
</evidence>
<dbReference type="InterPro" id="IPR027417">
    <property type="entry name" value="P-loop_NTPase"/>
</dbReference>
<dbReference type="FunFam" id="3.40.850.10:FF:000017">
    <property type="entry name" value="Kinesin-like protein"/>
    <property type="match status" value="1"/>
</dbReference>
<comment type="caution">
    <text evidence="14">The sequence shown here is derived from an EMBL/GenBank/DDBJ whole genome shotgun (WGS) entry which is preliminary data.</text>
</comment>
<evidence type="ECO:0000256" key="2">
    <source>
        <dbReference type="ARBA" id="ARBA00022490"/>
    </source>
</evidence>
<reference evidence="14 15" key="1">
    <citation type="submission" date="2020-02" db="EMBL/GenBank/DDBJ databases">
        <title>A chromosome-scale genome assembly of the black bullhead catfish (Ameiurus melas).</title>
        <authorList>
            <person name="Wen M."/>
            <person name="Zham M."/>
            <person name="Cabau C."/>
            <person name="Klopp C."/>
            <person name="Donnadieu C."/>
            <person name="Roques C."/>
            <person name="Bouchez O."/>
            <person name="Lampietro C."/>
            <person name="Jouanno E."/>
            <person name="Herpin A."/>
            <person name="Louis A."/>
            <person name="Berthelot C."/>
            <person name="Parey E."/>
            <person name="Roest-Crollius H."/>
            <person name="Braasch I."/>
            <person name="Postlethwait J."/>
            <person name="Robinson-Rechavi M."/>
            <person name="Echchiki A."/>
            <person name="Begum T."/>
            <person name="Montfort J."/>
            <person name="Schartl M."/>
            <person name="Bobe J."/>
            <person name="Guiguen Y."/>
        </authorList>
    </citation>
    <scope>NUCLEOTIDE SEQUENCE [LARGE SCALE GENOMIC DNA]</scope>
    <source>
        <strain evidence="14">M_S1</strain>
        <tissue evidence="14">Blood</tissue>
    </source>
</reference>
<dbReference type="PANTHER" id="PTHR47968:SF76">
    <property type="entry name" value="KINESIN-LIKE PROTEIN"/>
    <property type="match status" value="1"/>
</dbReference>
<organism evidence="14 15">
    <name type="scientific">Ameiurus melas</name>
    <name type="common">Black bullhead</name>
    <name type="synonym">Silurus melas</name>
    <dbReference type="NCBI Taxonomy" id="219545"/>
    <lineage>
        <taxon>Eukaryota</taxon>
        <taxon>Metazoa</taxon>
        <taxon>Chordata</taxon>
        <taxon>Craniata</taxon>
        <taxon>Vertebrata</taxon>
        <taxon>Euteleostomi</taxon>
        <taxon>Actinopterygii</taxon>
        <taxon>Neopterygii</taxon>
        <taxon>Teleostei</taxon>
        <taxon>Ostariophysi</taxon>
        <taxon>Siluriformes</taxon>
        <taxon>Ictaluridae</taxon>
        <taxon>Ameiurus</taxon>
    </lineage>
</organism>
<feature type="region of interest" description="Disordered" evidence="12">
    <location>
        <begin position="370"/>
        <end position="422"/>
    </location>
</feature>
<evidence type="ECO:0000313" key="14">
    <source>
        <dbReference type="EMBL" id="KAF4078268.1"/>
    </source>
</evidence>
<feature type="domain" description="Kinesin motor" evidence="13">
    <location>
        <begin position="9"/>
        <end position="341"/>
    </location>
</feature>
<dbReference type="PROSITE" id="PS50067">
    <property type="entry name" value="KINESIN_MOTOR_2"/>
    <property type="match status" value="1"/>
</dbReference>
<keyword evidence="2" id="KW-0963">Cytoplasm</keyword>
<feature type="compositionally biased region" description="Basic residues" evidence="12">
    <location>
        <begin position="374"/>
        <end position="385"/>
    </location>
</feature>
<feature type="compositionally biased region" description="Basic residues" evidence="12">
    <location>
        <begin position="723"/>
        <end position="736"/>
    </location>
</feature>
<evidence type="ECO:0000256" key="6">
    <source>
        <dbReference type="ARBA" id="ARBA00023054"/>
    </source>
</evidence>
<feature type="compositionally biased region" description="Acidic residues" evidence="12">
    <location>
        <begin position="389"/>
        <end position="416"/>
    </location>
</feature>
<feature type="region of interest" description="Disordered" evidence="12">
    <location>
        <begin position="711"/>
        <end position="764"/>
    </location>
</feature>
<dbReference type="PROSITE" id="PS00411">
    <property type="entry name" value="KINESIN_MOTOR_1"/>
    <property type="match status" value="1"/>
</dbReference>